<dbReference type="PANTHER" id="PTHR10622">
    <property type="entry name" value="HET DOMAIN-CONTAINING PROTEIN"/>
    <property type="match status" value="1"/>
</dbReference>
<evidence type="ECO:0000313" key="5">
    <source>
        <dbReference type="Proteomes" id="UP000028524"/>
    </source>
</evidence>
<evidence type="ECO:0000313" key="4">
    <source>
        <dbReference type="EMBL" id="KFA68403.1"/>
    </source>
</evidence>
<dbReference type="Pfam" id="PF06985">
    <property type="entry name" value="HET"/>
    <property type="match status" value="1"/>
</dbReference>
<dbReference type="HOGENOM" id="CLU_353422_0_0_1"/>
<gene>
    <name evidence="4" type="ORF">S40285_02491</name>
</gene>
<dbReference type="STRING" id="1283841.A0A084QWR8"/>
<feature type="transmembrane region" description="Helical" evidence="1">
    <location>
        <begin position="612"/>
        <end position="632"/>
    </location>
</feature>
<dbReference type="EMBL" id="KL659896">
    <property type="protein sequence ID" value="KFA68403.1"/>
    <property type="molecule type" value="Genomic_DNA"/>
</dbReference>
<dbReference type="InterPro" id="IPR058525">
    <property type="entry name" value="DUF8212"/>
</dbReference>
<dbReference type="PANTHER" id="PTHR10622:SF10">
    <property type="entry name" value="HET DOMAIN-CONTAINING PROTEIN"/>
    <property type="match status" value="1"/>
</dbReference>
<keyword evidence="1" id="KW-0812">Transmembrane</keyword>
<evidence type="ECO:0000256" key="1">
    <source>
        <dbReference type="SAM" id="Phobius"/>
    </source>
</evidence>
<protein>
    <submittedName>
        <fullName evidence="4">Uncharacterized protein</fullName>
    </submittedName>
</protein>
<evidence type="ECO:0000259" key="2">
    <source>
        <dbReference type="Pfam" id="PF06985"/>
    </source>
</evidence>
<proteinExistence type="predicted"/>
<dbReference type="InterPro" id="IPR010730">
    <property type="entry name" value="HET"/>
</dbReference>
<name>A0A084QWR8_STAC4</name>
<feature type="transmembrane region" description="Helical" evidence="1">
    <location>
        <begin position="723"/>
        <end position="742"/>
    </location>
</feature>
<organism evidence="4 5">
    <name type="scientific">Stachybotrys chlorohalonatus (strain IBT 40285)</name>
    <dbReference type="NCBI Taxonomy" id="1283841"/>
    <lineage>
        <taxon>Eukaryota</taxon>
        <taxon>Fungi</taxon>
        <taxon>Dikarya</taxon>
        <taxon>Ascomycota</taxon>
        <taxon>Pezizomycotina</taxon>
        <taxon>Sordariomycetes</taxon>
        <taxon>Hypocreomycetidae</taxon>
        <taxon>Hypocreales</taxon>
        <taxon>Stachybotryaceae</taxon>
        <taxon>Stachybotrys</taxon>
    </lineage>
</organism>
<keyword evidence="5" id="KW-1185">Reference proteome</keyword>
<dbReference type="Proteomes" id="UP000028524">
    <property type="component" value="Unassembled WGS sequence"/>
</dbReference>
<evidence type="ECO:0000259" key="3">
    <source>
        <dbReference type="Pfam" id="PF26640"/>
    </source>
</evidence>
<feature type="domain" description="Heterokaryon incompatibility" evidence="2">
    <location>
        <begin position="30"/>
        <end position="91"/>
    </location>
</feature>
<dbReference type="AlphaFoldDB" id="A0A084QWR8"/>
<feature type="transmembrane region" description="Helical" evidence="1">
    <location>
        <begin position="693"/>
        <end position="717"/>
    </location>
</feature>
<keyword evidence="1" id="KW-1133">Transmembrane helix</keyword>
<accession>A0A084QWR8</accession>
<reference evidence="4 5" key="1">
    <citation type="journal article" date="2014" name="BMC Genomics">
        <title>Comparative genome sequencing reveals chemotype-specific gene clusters in the toxigenic black mold Stachybotrys.</title>
        <authorList>
            <person name="Semeiks J."/>
            <person name="Borek D."/>
            <person name="Otwinowski Z."/>
            <person name="Grishin N.V."/>
        </authorList>
    </citation>
    <scope>NUCLEOTIDE SEQUENCE [LARGE SCALE GENOMIC DNA]</scope>
    <source>
        <strain evidence="4 5">IBT 40285</strain>
    </source>
</reference>
<sequence>MRLLNTTTLSLEQFLHDTPAYAILSHTWGPEEVRGACVQARKSGFRYIWIDTCCIDKTSSAELSEAINSMFRWYEEAELCITYLADVHPSSDVEAIKASFASSRWFSRGWTLQELLAPRHLVFFTSDWSKAGSRHELSDLVSSITGIRRRYLVAYDAPKTKPLSEDPSAEIMRQAMSESLGFHSQHNPRKSRRYQLMKQASIAERMSWAANRTTTREEDTAYCLLGIFGINMPLLYGEGRHAFIRLQEEIVRNPRVFDPSILAWNVVVSNAQLKPIRHPQRAAWLSAIRVLFHFDHPWRIGQPERNRDISIVALLAPDPVSFKRCGNITYATNDVQRSLTALGLGITLPISTHRSPYMVLPCYDSNHPQNFLAIPLAPHGEGVYARVGRSATWVNHRVWQIWEQRRIDLMTHNTTGRIIALRQREEHNCFIQIRKPQRPVNLIGIHTADGWFHDLDNIRISFNIRSRMGHKKIYAAVVILELENSGATFAVYLEPWRSPLLWQPILSSVRLSSFYALGGSSSNVTGDFSYPRSAERMPNYLWINDQFIHTEWTTESIMGKSTIIATISIKPLNSQRIMQHACYVIFNLTIRRHSNALRRAQAMVVSFLKTPLYTLPSVYMWVHVVLAIFRLLPNVEAVFNQYLLWSHILTNARPIEEEFIGKCVLACAASTTAYEELPIVTYFMPSASRIVRLYHFELSVLMGIVLAMGCVFGENIALFYDGYFIVTSFCDALVWMGFLPIASEVYFSNKTGSQFVGTMRFFLVIAEYARKQQMIETLLELLLTVSIFSFLQIVI</sequence>
<keyword evidence="1" id="KW-0472">Membrane</keyword>
<feature type="domain" description="DUF8212" evidence="3">
    <location>
        <begin position="241"/>
        <end position="339"/>
    </location>
</feature>
<dbReference type="OrthoDB" id="20872at2759"/>
<dbReference type="Pfam" id="PF26640">
    <property type="entry name" value="DUF8212"/>
    <property type="match status" value="1"/>
</dbReference>
<dbReference type="InParanoid" id="A0A084QWR8"/>